<evidence type="ECO:0000313" key="2">
    <source>
        <dbReference type="Proteomes" id="UP001444071"/>
    </source>
</evidence>
<organism evidence="1 2">
    <name type="scientific">Xenotaenia resolanae</name>
    <dbReference type="NCBI Taxonomy" id="208358"/>
    <lineage>
        <taxon>Eukaryota</taxon>
        <taxon>Metazoa</taxon>
        <taxon>Chordata</taxon>
        <taxon>Craniata</taxon>
        <taxon>Vertebrata</taxon>
        <taxon>Euteleostomi</taxon>
        <taxon>Actinopterygii</taxon>
        <taxon>Neopterygii</taxon>
        <taxon>Teleostei</taxon>
        <taxon>Neoteleostei</taxon>
        <taxon>Acanthomorphata</taxon>
        <taxon>Ovalentaria</taxon>
        <taxon>Atherinomorphae</taxon>
        <taxon>Cyprinodontiformes</taxon>
        <taxon>Goodeidae</taxon>
        <taxon>Xenotaenia</taxon>
    </lineage>
</organism>
<comment type="caution">
    <text evidence="1">The sequence shown here is derived from an EMBL/GenBank/DDBJ whole genome shotgun (WGS) entry which is preliminary data.</text>
</comment>
<keyword evidence="2" id="KW-1185">Reference proteome</keyword>
<sequence>MLLAVKLFSDYKLLFCQTEPGSCVVVSTRDKLAAAIKRFSSFGYHGYSVNSSCGAHRGVRNKLEDTMTTDTQTTVTEVGQFLKNPPEGFTVEAFGSEYRVHCSEENLVFIDNFRSGDCDIVFQNSLGRQLKMHNLWEYTRMRKSLLSKRIYVLVSRCDQNIPESSKKEPSEPKVLHKYVLSIDGGNPMIKWQMERGLDWAISSVAGESYRVEIDLSEILESLAAAGVMAKNLMKCNPTWKDSSFTLKYYSDALFDFPHWFGFSKRSFKASLLLFL</sequence>
<dbReference type="Proteomes" id="UP001444071">
    <property type="component" value="Unassembled WGS sequence"/>
</dbReference>
<name>A0ABV0X7A8_9TELE</name>
<dbReference type="EMBL" id="JAHRIM010090743">
    <property type="protein sequence ID" value="MEQ2277048.1"/>
    <property type="molecule type" value="Genomic_DNA"/>
</dbReference>
<protein>
    <submittedName>
        <fullName evidence="1">Uncharacterized protein</fullName>
    </submittedName>
</protein>
<reference evidence="1 2" key="1">
    <citation type="submission" date="2021-06" db="EMBL/GenBank/DDBJ databases">
        <authorList>
            <person name="Palmer J.M."/>
        </authorList>
    </citation>
    <scope>NUCLEOTIDE SEQUENCE [LARGE SCALE GENOMIC DNA]</scope>
    <source>
        <strain evidence="1 2">XR_2019</strain>
        <tissue evidence="1">Muscle</tissue>
    </source>
</reference>
<gene>
    <name evidence="1" type="ORF">XENORESO_018597</name>
</gene>
<accession>A0ABV0X7A8</accession>
<proteinExistence type="predicted"/>
<evidence type="ECO:0000313" key="1">
    <source>
        <dbReference type="EMBL" id="MEQ2277048.1"/>
    </source>
</evidence>